<feature type="non-terminal residue" evidence="2">
    <location>
        <position position="482"/>
    </location>
</feature>
<feature type="compositionally biased region" description="Basic and acidic residues" evidence="1">
    <location>
        <begin position="30"/>
        <end position="43"/>
    </location>
</feature>
<gene>
    <name evidence="2" type="ORF">BU23DRAFT_598148</name>
</gene>
<dbReference type="EMBL" id="ML976673">
    <property type="protein sequence ID" value="KAF1974845.1"/>
    <property type="molecule type" value="Genomic_DNA"/>
</dbReference>
<evidence type="ECO:0000313" key="3">
    <source>
        <dbReference type="Proteomes" id="UP000800036"/>
    </source>
</evidence>
<feature type="compositionally biased region" description="Acidic residues" evidence="1">
    <location>
        <begin position="44"/>
        <end position="54"/>
    </location>
</feature>
<protein>
    <submittedName>
        <fullName evidence="2">Uncharacterized protein</fullName>
    </submittedName>
</protein>
<keyword evidence="3" id="KW-1185">Reference proteome</keyword>
<organism evidence="2 3">
    <name type="scientific">Bimuria novae-zelandiae CBS 107.79</name>
    <dbReference type="NCBI Taxonomy" id="1447943"/>
    <lineage>
        <taxon>Eukaryota</taxon>
        <taxon>Fungi</taxon>
        <taxon>Dikarya</taxon>
        <taxon>Ascomycota</taxon>
        <taxon>Pezizomycotina</taxon>
        <taxon>Dothideomycetes</taxon>
        <taxon>Pleosporomycetidae</taxon>
        <taxon>Pleosporales</taxon>
        <taxon>Massarineae</taxon>
        <taxon>Didymosphaeriaceae</taxon>
        <taxon>Bimuria</taxon>
    </lineage>
</organism>
<feature type="region of interest" description="Disordered" evidence="1">
    <location>
        <begin position="1"/>
        <end position="64"/>
    </location>
</feature>
<feature type="compositionally biased region" description="Acidic residues" evidence="1">
    <location>
        <begin position="19"/>
        <end position="28"/>
    </location>
</feature>
<feature type="compositionally biased region" description="Low complexity" evidence="1">
    <location>
        <begin position="55"/>
        <end position="64"/>
    </location>
</feature>
<dbReference type="AlphaFoldDB" id="A0A6A5VCH4"/>
<evidence type="ECO:0000256" key="1">
    <source>
        <dbReference type="SAM" id="MobiDB-lite"/>
    </source>
</evidence>
<name>A0A6A5VCH4_9PLEO</name>
<reference evidence="2" key="1">
    <citation type="journal article" date="2020" name="Stud. Mycol.">
        <title>101 Dothideomycetes genomes: a test case for predicting lifestyles and emergence of pathogens.</title>
        <authorList>
            <person name="Haridas S."/>
            <person name="Albert R."/>
            <person name="Binder M."/>
            <person name="Bloem J."/>
            <person name="Labutti K."/>
            <person name="Salamov A."/>
            <person name="Andreopoulos B."/>
            <person name="Baker S."/>
            <person name="Barry K."/>
            <person name="Bills G."/>
            <person name="Bluhm B."/>
            <person name="Cannon C."/>
            <person name="Castanera R."/>
            <person name="Culley D."/>
            <person name="Daum C."/>
            <person name="Ezra D."/>
            <person name="Gonzalez J."/>
            <person name="Henrissat B."/>
            <person name="Kuo A."/>
            <person name="Liang C."/>
            <person name="Lipzen A."/>
            <person name="Lutzoni F."/>
            <person name="Magnuson J."/>
            <person name="Mondo S."/>
            <person name="Nolan M."/>
            <person name="Ohm R."/>
            <person name="Pangilinan J."/>
            <person name="Park H.-J."/>
            <person name="Ramirez L."/>
            <person name="Alfaro M."/>
            <person name="Sun H."/>
            <person name="Tritt A."/>
            <person name="Yoshinaga Y."/>
            <person name="Zwiers L.-H."/>
            <person name="Turgeon B."/>
            <person name="Goodwin S."/>
            <person name="Spatafora J."/>
            <person name="Crous P."/>
            <person name="Grigoriev I."/>
        </authorList>
    </citation>
    <scope>NUCLEOTIDE SEQUENCE</scope>
    <source>
        <strain evidence="2">CBS 107.79</strain>
    </source>
</reference>
<accession>A0A6A5VCH4</accession>
<evidence type="ECO:0000313" key="2">
    <source>
        <dbReference type="EMBL" id="KAF1974845.1"/>
    </source>
</evidence>
<dbReference type="Proteomes" id="UP000800036">
    <property type="component" value="Unassembled WGS sequence"/>
</dbReference>
<dbReference type="OrthoDB" id="3793118at2759"/>
<proteinExistence type="predicted"/>
<sequence length="482" mass="55114">MIDPITNDSRADRMSDAAYDSDLDDTTMDFDSRPTQEDDTYHGEEEDEENEDDTAPLTVLTTGTTSPLTTMTLTQIALLPEYPQTSVNGYTFCVHVDPKRATPELVLQDALQFQYCRKQKGPAKRTSSQFLGGQAMRYRYECTGVKRCEYLDNSLATLSHTHVTSETWEQMRNSHLNIYRTERDERKKKSTSLYSAVTGRFHSGIACPNQKVSCAPVLRQMRHQTVSGNRPWYIGCASWSWQTANTERHFYRAVGDKYNVEYLQNLFENGLPHELEQRDTCGVVLSTRTKLKDCDVDHPQGKGKLVRVLCGVTFNIIIPFDLQECPYYLFTSHGIHSHPPPPPTKTPEALTQEIVALIRRANDPSLTVATFLKSSFLDEFCQKHNKSTFIQVHQSLSNLDRLRQTIYREKLIMFPAGQDMAGVQFEKQMRHQDPEEAYIQDISTNMLGTVVLTMRKEQAIIFSKIEAFQVDLSFKRVGFGFH</sequence>